<feature type="non-terminal residue" evidence="3">
    <location>
        <position position="1"/>
    </location>
</feature>
<feature type="region of interest" description="Disordered" evidence="1">
    <location>
        <begin position="1"/>
        <end position="29"/>
    </location>
</feature>
<dbReference type="AlphaFoldDB" id="A0A820NGP1"/>
<proteinExistence type="predicted"/>
<evidence type="ECO:0000313" key="4">
    <source>
        <dbReference type="Proteomes" id="UP000663866"/>
    </source>
</evidence>
<evidence type="ECO:0000256" key="1">
    <source>
        <dbReference type="SAM" id="MobiDB-lite"/>
    </source>
</evidence>
<dbReference type="EMBL" id="CAJOBG010039540">
    <property type="protein sequence ID" value="CAF4387399.1"/>
    <property type="molecule type" value="Genomic_DNA"/>
</dbReference>
<protein>
    <submittedName>
        <fullName evidence="3">Uncharacterized protein</fullName>
    </submittedName>
</protein>
<organism evidence="3 4">
    <name type="scientific">Rotaria magnacalcarata</name>
    <dbReference type="NCBI Taxonomy" id="392030"/>
    <lineage>
        <taxon>Eukaryota</taxon>
        <taxon>Metazoa</taxon>
        <taxon>Spiralia</taxon>
        <taxon>Gnathifera</taxon>
        <taxon>Rotifera</taxon>
        <taxon>Eurotatoria</taxon>
        <taxon>Bdelloidea</taxon>
        <taxon>Philodinida</taxon>
        <taxon>Philodinidae</taxon>
        <taxon>Rotaria</taxon>
    </lineage>
</organism>
<comment type="caution">
    <text evidence="3">The sequence shown here is derived from an EMBL/GenBank/DDBJ whole genome shotgun (WGS) entry which is preliminary data.</text>
</comment>
<sequence length="61" mass="6344">YWAATRPSTNDSNGTVSTTKPDLSTVSTTNTASGYTSTMIASVLIQLLLAIIASKPPAMLI</sequence>
<evidence type="ECO:0000313" key="3">
    <source>
        <dbReference type="EMBL" id="CAF4387399.1"/>
    </source>
</evidence>
<dbReference type="Proteomes" id="UP000663866">
    <property type="component" value="Unassembled WGS sequence"/>
</dbReference>
<keyword evidence="2" id="KW-1133">Transmembrane helix</keyword>
<keyword evidence="2" id="KW-0472">Membrane</keyword>
<feature type="transmembrane region" description="Helical" evidence="2">
    <location>
        <begin position="32"/>
        <end position="53"/>
    </location>
</feature>
<name>A0A820NGP1_9BILA</name>
<accession>A0A820NGP1</accession>
<reference evidence="3" key="1">
    <citation type="submission" date="2021-02" db="EMBL/GenBank/DDBJ databases">
        <authorList>
            <person name="Nowell W R."/>
        </authorList>
    </citation>
    <scope>NUCLEOTIDE SEQUENCE</scope>
</reference>
<keyword evidence="4" id="KW-1185">Reference proteome</keyword>
<gene>
    <name evidence="3" type="ORF">OVN521_LOCUS34080</name>
</gene>
<keyword evidence="2" id="KW-0812">Transmembrane</keyword>
<evidence type="ECO:0000256" key="2">
    <source>
        <dbReference type="SAM" id="Phobius"/>
    </source>
</evidence>